<keyword evidence="1" id="KW-0472">Membrane</keyword>
<evidence type="ECO:0000313" key="3">
    <source>
        <dbReference type="Proteomes" id="UP000236536"/>
    </source>
</evidence>
<accession>A0ABM6RHN8</accession>
<keyword evidence="3" id="KW-1185">Reference proteome</keyword>
<protein>
    <submittedName>
        <fullName evidence="2">Uncharacterized protein</fullName>
    </submittedName>
</protein>
<evidence type="ECO:0000256" key="1">
    <source>
        <dbReference type="SAM" id="Phobius"/>
    </source>
</evidence>
<reference evidence="2 3" key="1">
    <citation type="journal article" date="2017" name="Genome Biol. Evol.">
        <title>Trajectories and Drivers of Genome Evolution in Surface-Associated Marine Phaeobacter.</title>
        <authorList>
            <person name="Freese H.M."/>
            <person name="Sikorski J."/>
            <person name="Bunk B."/>
            <person name="Scheuner C."/>
            <person name="Meier-Kolthoff J.P."/>
            <person name="Sproer C."/>
            <person name="Gram L."/>
            <person name="Overmann J."/>
        </authorList>
    </citation>
    <scope>NUCLEOTIDE SEQUENCE [LARGE SCALE GENOMIC DNA]</scope>
    <source>
        <strain evidence="2 3">P66</strain>
    </source>
</reference>
<reference evidence="2 3" key="2">
    <citation type="journal article" date="2017" name="Int. J. Syst. Evol. Microbiol.">
        <title>Adaptation of Surface-Associated Bacteria to the Open Ocean: A Genomically Distinct Subpopulation of Phaeobacter gallaeciensis Colonizes Pacific Mesozooplankton.</title>
        <authorList>
            <person name="Freese H.M."/>
            <person name="Methner A."/>
            <person name="Overmann J."/>
        </authorList>
    </citation>
    <scope>NUCLEOTIDE SEQUENCE [LARGE SCALE GENOMIC DNA]</scope>
    <source>
        <strain evidence="2 3">P66</strain>
    </source>
</reference>
<name>A0ABM6RHN8_9RHOB</name>
<dbReference type="EMBL" id="CP010705">
    <property type="protein sequence ID" value="AUQ95965.1"/>
    <property type="molecule type" value="Genomic_DNA"/>
</dbReference>
<organism evidence="2 3">
    <name type="scientific">Phaeobacter inhibens</name>
    <dbReference type="NCBI Taxonomy" id="221822"/>
    <lineage>
        <taxon>Bacteria</taxon>
        <taxon>Pseudomonadati</taxon>
        <taxon>Pseudomonadota</taxon>
        <taxon>Alphaproteobacteria</taxon>
        <taxon>Rhodobacterales</taxon>
        <taxon>Roseobacteraceae</taxon>
        <taxon>Phaeobacter</taxon>
    </lineage>
</organism>
<proteinExistence type="predicted"/>
<feature type="transmembrane region" description="Helical" evidence="1">
    <location>
        <begin position="42"/>
        <end position="63"/>
    </location>
</feature>
<dbReference type="RefSeq" id="WP_102874980.1">
    <property type="nucleotide sequence ID" value="NZ_CP010705.1"/>
</dbReference>
<gene>
    <name evidence="2" type="ORF">PhaeoP66_03223</name>
</gene>
<sequence length="64" mass="6852">MTDSSINGGDVNRIETEARIAKLMAETVKLGAETTKLNRETVLYPLVVGSGTTLAIIGIVKLFM</sequence>
<keyword evidence="1" id="KW-1133">Transmembrane helix</keyword>
<evidence type="ECO:0000313" key="2">
    <source>
        <dbReference type="EMBL" id="AUQ95965.1"/>
    </source>
</evidence>
<keyword evidence="1" id="KW-0812">Transmembrane</keyword>
<dbReference type="Proteomes" id="UP000236536">
    <property type="component" value="Chromosome"/>
</dbReference>